<evidence type="ECO:0000313" key="3">
    <source>
        <dbReference type="EMBL" id="MFC5631044.1"/>
    </source>
</evidence>
<dbReference type="SUPFAM" id="SSF56601">
    <property type="entry name" value="beta-lactamase/transpeptidase-like"/>
    <property type="match status" value="1"/>
</dbReference>
<comment type="caution">
    <text evidence="3">The sequence shown here is derived from an EMBL/GenBank/DDBJ whole genome shotgun (WGS) entry which is preliminary data.</text>
</comment>
<evidence type="ECO:0000313" key="4">
    <source>
        <dbReference type="Proteomes" id="UP001596110"/>
    </source>
</evidence>
<dbReference type="Proteomes" id="UP001596110">
    <property type="component" value="Unassembled WGS sequence"/>
</dbReference>
<dbReference type="InterPro" id="IPR012338">
    <property type="entry name" value="Beta-lactam/transpept-like"/>
</dbReference>
<dbReference type="PANTHER" id="PTHR43283:SF11">
    <property type="entry name" value="BETA-LACTAMASE-RELATED DOMAIN-CONTAINING PROTEIN"/>
    <property type="match status" value="1"/>
</dbReference>
<dbReference type="RefSeq" id="WP_156805649.1">
    <property type="nucleotide sequence ID" value="NZ_JBHSOJ010000016.1"/>
</dbReference>
<name>A0ABW0UFC6_9STRE</name>
<proteinExistence type="predicted"/>
<accession>A0ABW0UFC6</accession>
<dbReference type="GO" id="GO:0016787">
    <property type="term" value="F:hydrolase activity"/>
    <property type="evidence" value="ECO:0007669"/>
    <property type="project" value="UniProtKB-KW"/>
</dbReference>
<dbReference type="PANTHER" id="PTHR43283">
    <property type="entry name" value="BETA-LACTAMASE-RELATED"/>
    <property type="match status" value="1"/>
</dbReference>
<keyword evidence="1 3" id="KW-0378">Hydrolase</keyword>
<dbReference type="EMBL" id="JBHSOJ010000016">
    <property type="protein sequence ID" value="MFC5631044.1"/>
    <property type="molecule type" value="Genomic_DNA"/>
</dbReference>
<evidence type="ECO:0000256" key="1">
    <source>
        <dbReference type="ARBA" id="ARBA00022801"/>
    </source>
</evidence>
<dbReference type="Pfam" id="PF00144">
    <property type="entry name" value="Beta-lactamase"/>
    <property type="match status" value="1"/>
</dbReference>
<dbReference type="InterPro" id="IPR001466">
    <property type="entry name" value="Beta-lactam-related"/>
</dbReference>
<gene>
    <name evidence="3" type="ORF">ACFPQ3_05420</name>
</gene>
<feature type="domain" description="Beta-lactamase-related" evidence="2">
    <location>
        <begin position="8"/>
        <end position="292"/>
    </location>
</feature>
<reference evidence="4" key="1">
    <citation type="journal article" date="2019" name="Int. J. Syst. Evol. Microbiol.">
        <title>The Global Catalogue of Microorganisms (GCM) 10K type strain sequencing project: providing services to taxonomists for standard genome sequencing and annotation.</title>
        <authorList>
            <consortium name="The Broad Institute Genomics Platform"/>
            <consortium name="The Broad Institute Genome Sequencing Center for Infectious Disease"/>
            <person name="Wu L."/>
            <person name="Ma J."/>
        </authorList>
    </citation>
    <scope>NUCLEOTIDE SEQUENCE [LARGE SCALE GENOMIC DNA]</scope>
    <source>
        <strain evidence="4">DT43</strain>
    </source>
</reference>
<protein>
    <submittedName>
        <fullName evidence="3">Serine hydrolase domain-containing protein</fullName>
    </submittedName>
</protein>
<sequence length="308" mass="34851">MKTILGKIDQQMAANLYHGASLALYRDGVWREHYIGTQDGETPVLPGLAYDLASVSKVVGVATICIFLLNSGAIRLDDSLVKYYPEFHDKSVTLRQLLTHTTGINPFIPNRDRLSENELKEAINQITVTDHKAFHYTDINFLLLGFMLEEILGCPLAEMFQKDIFIPWKMTETDFGPVKGAVPTVKGVTDGLVHDPKAKVLGRHAGSAGLFSTLSDLKRFCQHYLEDDFAENLWTNISLSNKTRSIGWNLDGDWIDHTGYTGPFVMLNRKEQCAAIFLTNRTFEYDDRPLWIAKRRELRDVIQVALSR</sequence>
<organism evidence="3 4">
    <name type="scientific">Streptococcus caledonicus</name>
    <dbReference type="NCBI Taxonomy" id="2614158"/>
    <lineage>
        <taxon>Bacteria</taxon>
        <taxon>Bacillati</taxon>
        <taxon>Bacillota</taxon>
        <taxon>Bacilli</taxon>
        <taxon>Lactobacillales</taxon>
        <taxon>Streptococcaceae</taxon>
        <taxon>Streptococcus</taxon>
    </lineage>
</organism>
<dbReference type="Gene3D" id="3.40.710.10">
    <property type="entry name" value="DD-peptidase/beta-lactamase superfamily"/>
    <property type="match status" value="1"/>
</dbReference>
<keyword evidence="4" id="KW-1185">Reference proteome</keyword>
<evidence type="ECO:0000259" key="2">
    <source>
        <dbReference type="Pfam" id="PF00144"/>
    </source>
</evidence>
<dbReference type="InterPro" id="IPR050789">
    <property type="entry name" value="Diverse_Enzym_Activities"/>
</dbReference>